<keyword evidence="1 4" id="KW-0808">Transferase</keyword>
<keyword evidence="5" id="KW-1185">Reference proteome</keyword>
<organism evidence="4 5">
    <name type="scientific">Pseudahrensia aquimaris</name>
    <dbReference type="NCBI Taxonomy" id="744461"/>
    <lineage>
        <taxon>Bacteria</taxon>
        <taxon>Pseudomonadati</taxon>
        <taxon>Pseudomonadota</taxon>
        <taxon>Alphaproteobacteria</taxon>
        <taxon>Hyphomicrobiales</taxon>
        <taxon>Ahrensiaceae</taxon>
        <taxon>Pseudahrensia</taxon>
    </lineage>
</organism>
<dbReference type="PANTHER" id="PTHR43877">
    <property type="entry name" value="AMINOALKYLPHOSPHONATE N-ACETYLTRANSFERASE-RELATED-RELATED"/>
    <property type="match status" value="1"/>
</dbReference>
<dbReference type="CDD" id="cd04301">
    <property type="entry name" value="NAT_SF"/>
    <property type="match status" value="1"/>
</dbReference>
<dbReference type="Proteomes" id="UP001597101">
    <property type="component" value="Unassembled WGS sequence"/>
</dbReference>
<dbReference type="PROSITE" id="PS51186">
    <property type="entry name" value="GNAT"/>
    <property type="match status" value="1"/>
</dbReference>
<accession>A0ABW3FCI6</accession>
<name>A0ABW3FCI6_9HYPH</name>
<dbReference type="RefSeq" id="WP_377212024.1">
    <property type="nucleotide sequence ID" value="NZ_JBHTJV010000003.1"/>
</dbReference>
<feature type="domain" description="N-acetyltransferase" evidence="3">
    <location>
        <begin position="5"/>
        <end position="151"/>
    </location>
</feature>
<dbReference type="InterPro" id="IPR050832">
    <property type="entry name" value="Bact_Acetyltransf"/>
</dbReference>
<keyword evidence="2 4" id="KW-0012">Acyltransferase</keyword>
<dbReference type="Pfam" id="PF00583">
    <property type="entry name" value="Acetyltransf_1"/>
    <property type="match status" value="1"/>
</dbReference>
<proteinExistence type="predicted"/>
<reference evidence="5" key="1">
    <citation type="journal article" date="2019" name="Int. J. Syst. Evol. Microbiol.">
        <title>The Global Catalogue of Microorganisms (GCM) 10K type strain sequencing project: providing services to taxonomists for standard genome sequencing and annotation.</title>
        <authorList>
            <consortium name="The Broad Institute Genomics Platform"/>
            <consortium name="The Broad Institute Genome Sequencing Center for Infectious Disease"/>
            <person name="Wu L."/>
            <person name="Ma J."/>
        </authorList>
    </citation>
    <scope>NUCLEOTIDE SEQUENCE [LARGE SCALE GENOMIC DNA]</scope>
    <source>
        <strain evidence="5">CCUG 60023</strain>
    </source>
</reference>
<evidence type="ECO:0000256" key="1">
    <source>
        <dbReference type="ARBA" id="ARBA00022679"/>
    </source>
</evidence>
<sequence length="151" mass="16753">MSQPCFIRPATAADVPFLQACAQSAYEIYIAAIGQKPAPMVFNFEAHLADHTIEVIEQTGGVAGYMVWNLMDKCLFLDSIAILPSHQGKGLASQAMRHLEAQAKANGKAAIELYTNEKMTGNLTLYPHLGFVETDRRQEDGFNRVFFRKCL</sequence>
<gene>
    <name evidence="4" type="ORF">ACFQ14_07235</name>
</gene>
<dbReference type="InterPro" id="IPR016181">
    <property type="entry name" value="Acyl_CoA_acyltransferase"/>
</dbReference>
<evidence type="ECO:0000256" key="2">
    <source>
        <dbReference type="ARBA" id="ARBA00023315"/>
    </source>
</evidence>
<dbReference type="InterPro" id="IPR000182">
    <property type="entry name" value="GNAT_dom"/>
</dbReference>
<dbReference type="SUPFAM" id="SSF55729">
    <property type="entry name" value="Acyl-CoA N-acyltransferases (Nat)"/>
    <property type="match status" value="1"/>
</dbReference>
<evidence type="ECO:0000313" key="4">
    <source>
        <dbReference type="EMBL" id="MFD0916194.1"/>
    </source>
</evidence>
<evidence type="ECO:0000259" key="3">
    <source>
        <dbReference type="PROSITE" id="PS51186"/>
    </source>
</evidence>
<dbReference type="PANTHER" id="PTHR43877:SF2">
    <property type="entry name" value="AMINOALKYLPHOSPHONATE N-ACETYLTRANSFERASE-RELATED"/>
    <property type="match status" value="1"/>
</dbReference>
<dbReference type="Gene3D" id="3.40.630.30">
    <property type="match status" value="1"/>
</dbReference>
<comment type="caution">
    <text evidence="4">The sequence shown here is derived from an EMBL/GenBank/DDBJ whole genome shotgun (WGS) entry which is preliminary data.</text>
</comment>
<dbReference type="GO" id="GO:0016746">
    <property type="term" value="F:acyltransferase activity"/>
    <property type="evidence" value="ECO:0007669"/>
    <property type="project" value="UniProtKB-KW"/>
</dbReference>
<protein>
    <submittedName>
        <fullName evidence="4">GNAT family N-acetyltransferase</fullName>
        <ecNumber evidence="4">2.3.-.-</ecNumber>
    </submittedName>
</protein>
<dbReference type="EC" id="2.3.-.-" evidence="4"/>
<dbReference type="EMBL" id="JBHTJV010000003">
    <property type="protein sequence ID" value="MFD0916194.1"/>
    <property type="molecule type" value="Genomic_DNA"/>
</dbReference>
<evidence type="ECO:0000313" key="5">
    <source>
        <dbReference type="Proteomes" id="UP001597101"/>
    </source>
</evidence>